<evidence type="ECO:0000313" key="3">
    <source>
        <dbReference type="Proteomes" id="UP000756132"/>
    </source>
</evidence>
<feature type="region of interest" description="Disordered" evidence="1">
    <location>
        <begin position="1"/>
        <end position="107"/>
    </location>
</feature>
<dbReference type="GeneID" id="71988810"/>
<accession>A0A9Q8PGN4</accession>
<protein>
    <submittedName>
        <fullName evidence="2">Uncharacterized protein</fullName>
    </submittedName>
</protein>
<feature type="compositionally biased region" description="Basic and acidic residues" evidence="1">
    <location>
        <begin position="89"/>
        <end position="103"/>
    </location>
</feature>
<proteinExistence type="predicted"/>
<evidence type="ECO:0000313" key="2">
    <source>
        <dbReference type="EMBL" id="UJO22072.1"/>
    </source>
</evidence>
<organism evidence="2 3">
    <name type="scientific">Passalora fulva</name>
    <name type="common">Tomato leaf mold</name>
    <name type="synonym">Cladosporium fulvum</name>
    <dbReference type="NCBI Taxonomy" id="5499"/>
    <lineage>
        <taxon>Eukaryota</taxon>
        <taxon>Fungi</taxon>
        <taxon>Dikarya</taxon>
        <taxon>Ascomycota</taxon>
        <taxon>Pezizomycotina</taxon>
        <taxon>Dothideomycetes</taxon>
        <taxon>Dothideomycetidae</taxon>
        <taxon>Mycosphaerellales</taxon>
        <taxon>Mycosphaerellaceae</taxon>
        <taxon>Fulvia</taxon>
    </lineage>
</organism>
<evidence type="ECO:0000256" key="1">
    <source>
        <dbReference type="SAM" id="MobiDB-lite"/>
    </source>
</evidence>
<reference evidence="2" key="1">
    <citation type="submission" date="2021-12" db="EMBL/GenBank/DDBJ databases">
        <authorList>
            <person name="Zaccaron A."/>
            <person name="Stergiopoulos I."/>
        </authorList>
    </citation>
    <scope>NUCLEOTIDE SEQUENCE</scope>
    <source>
        <strain evidence="2">Race5_Kim</strain>
    </source>
</reference>
<name>A0A9Q8PGN4_PASFU</name>
<keyword evidence="3" id="KW-1185">Reference proteome</keyword>
<feature type="compositionally biased region" description="Basic and acidic residues" evidence="1">
    <location>
        <begin position="171"/>
        <end position="195"/>
    </location>
</feature>
<dbReference type="EMBL" id="CP090171">
    <property type="protein sequence ID" value="UJO22072.1"/>
    <property type="molecule type" value="Genomic_DNA"/>
</dbReference>
<sequence length="212" mass="23652">MRSLCRLKLGEPAGRVTTTDADLEDGELIIVEDPPTQKPPKTGGKRKYDAGRGDDSATSAPDRQPAPSKKRKTADAQTKKPKPASPKYTKAETTPHARGEKRPGGCPDEIQVMEAYRSSLAASGRGWDPIKNDQMKALLLHYHGITFSANRVNRAPLLAILEPLCKDHCQKQDEADRERRRRNDELKEAARRKDPNYVSRDMVNSLKSAKKR</sequence>
<dbReference type="Proteomes" id="UP000756132">
    <property type="component" value="Chromosome 9"/>
</dbReference>
<feature type="region of interest" description="Disordered" evidence="1">
    <location>
        <begin position="171"/>
        <end position="212"/>
    </location>
</feature>
<dbReference type="KEGG" id="ffu:CLAFUR5_08932"/>
<dbReference type="AlphaFoldDB" id="A0A9Q8PGN4"/>
<feature type="compositionally biased region" description="Basic and acidic residues" evidence="1">
    <location>
        <begin position="46"/>
        <end position="55"/>
    </location>
</feature>
<reference evidence="2" key="2">
    <citation type="journal article" date="2022" name="Microb. Genom.">
        <title>A chromosome-scale genome assembly of the tomato pathogen Cladosporium fulvum reveals a compartmentalized genome architecture and the presence of a dispensable chromosome.</title>
        <authorList>
            <person name="Zaccaron A.Z."/>
            <person name="Chen L.H."/>
            <person name="Samaras A."/>
            <person name="Stergiopoulos I."/>
        </authorList>
    </citation>
    <scope>NUCLEOTIDE SEQUENCE</scope>
    <source>
        <strain evidence="2">Race5_Kim</strain>
    </source>
</reference>
<dbReference type="RefSeq" id="XP_047766438.1">
    <property type="nucleotide sequence ID" value="XM_047908080.1"/>
</dbReference>
<gene>
    <name evidence="2" type="ORF">CLAFUR5_08932</name>
</gene>